<dbReference type="Pfam" id="PF02897">
    <property type="entry name" value="Peptidase_S9_N"/>
    <property type="match status" value="2"/>
</dbReference>
<dbReference type="InParanoid" id="D7FTR5"/>
<evidence type="ECO:0000256" key="1">
    <source>
        <dbReference type="ARBA" id="ARBA00005228"/>
    </source>
</evidence>
<dbReference type="Gene3D" id="2.130.10.120">
    <property type="entry name" value="Prolyl oligopeptidase, N-terminal domain"/>
    <property type="match status" value="2"/>
</dbReference>
<evidence type="ECO:0000313" key="4">
    <source>
        <dbReference type="EMBL" id="CBJ31442.1"/>
    </source>
</evidence>
<feature type="compositionally biased region" description="Gly residues" evidence="2">
    <location>
        <begin position="222"/>
        <end position="234"/>
    </location>
</feature>
<evidence type="ECO:0000259" key="3">
    <source>
        <dbReference type="Pfam" id="PF02897"/>
    </source>
</evidence>
<feature type="compositionally biased region" description="Gly residues" evidence="2">
    <location>
        <begin position="104"/>
        <end position="114"/>
    </location>
</feature>
<dbReference type="Gene3D" id="3.40.50.1820">
    <property type="entry name" value="alpha/beta hydrolase"/>
    <property type="match status" value="1"/>
</dbReference>
<name>D7FTR5_ECTSI</name>
<protein>
    <recommendedName>
        <fullName evidence="3">Peptidase S9A N-terminal domain-containing protein</fullName>
    </recommendedName>
</protein>
<feature type="region of interest" description="Disordered" evidence="2">
    <location>
        <begin position="104"/>
        <end position="144"/>
    </location>
</feature>
<dbReference type="GO" id="GO:0004252">
    <property type="term" value="F:serine-type endopeptidase activity"/>
    <property type="evidence" value="ECO:0007669"/>
    <property type="project" value="InterPro"/>
</dbReference>
<evidence type="ECO:0000256" key="2">
    <source>
        <dbReference type="SAM" id="MobiDB-lite"/>
    </source>
</evidence>
<gene>
    <name evidence="4" type="ORF">Esi_0256_0018</name>
</gene>
<dbReference type="InterPro" id="IPR023302">
    <property type="entry name" value="Pept_S9A_N"/>
</dbReference>
<dbReference type="PANTHER" id="PTHR11757">
    <property type="entry name" value="PROTEASE FAMILY S9A OLIGOPEPTIDASE"/>
    <property type="match status" value="1"/>
</dbReference>
<dbReference type="InterPro" id="IPR051543">
    <property type="entry name" value="Serine_Peptidase_S9A"/>
</dbReference>
<dbReference type="AlphaFoldDB" id="D7FTR5"/>
<dbReference type="SUPFAM" id="SSF50993">
    <property type="entry name" value="Peptidase/esterase 'gauge' domain"/>
    <property type="match status" value="1"/>
</dbReference>
<feature type="region of interest" description="Disordered" evidence="2">
    <location>
        <begin position="475"/>
        <end position="538"/>
    </location>
</feature>
<dbReference type="InterPro" id="IPR029058">
    <property type="entry name" value="AB_hydrolase_fold"/>
</dbReference>
<sequence>MHDIGSEEVLRHLEHENRYSATYLRPLHRRASELFRLMVDRQPEEEGGDSRSVPERLGDFLYYTRRDDGKGFPIYVRRPVEGTLDDEQVVFDLNEVEERGLGDIGCGDRGGGGDSRNEEGTSSYCGGEEDEEELGTASSTPALGAMKLSPDQRMLACTLDMDGSDRFVLAVFDLLGGGRREDGDGGKRQGPTVALLREDAMWDDVIGVEWGSTWSPQDLARDGGGGGDGAGSGEGGLKECSLEYELFYTVPDHLRRPWQVRRVVIHRRTSSAESAGRTDDACGGGGTGEGWRVESASDRAVFEEKNDAFFVDVGKTKDHSFVVINVHSKTTSEVYLLPGSTSPKVGSGGAAGVEGKAATAAADAAAAAAAASHEHECAGPTLLRRRRQGVEYYVDHSGDAFYIVTNSPPSKNGGVGDRHGQSVADVPWEAVPCGRHPGTVQEMDLFRDYCVLYETCPASGCPRLRVVPLAHSSPAPAAGGDGRVPSPFVVSPPNAGGRCGDSVGDSAGDNKSVSDSASDGGSLSASGPVEQGEPAASAAAGAATASSAACTLRPGVNSWFEARTARFSLSSPTAPEDVYDVCLESGRVELLRRTEVPGSPRFDGRDYM</sequence>
<dbReference type="PANTHER" id="PTHR11757:SF19">
    <property type="entry name" value="PROLYL ENDOPEPTIDASE-LIKE"/>
    <property type="match status" value="1"/>
</dbReference>
<feature type="region of interest" description="Disordered" evidence="2">
    <location>
        <begin position="213"/>
        <end position="234"/>
    </location>
</feature>
<reference evidence="4 5" key="1">
    <citation type="journal article" date="2010" name="Nature">
        <title>The Ectocarpus genome and the independent evolution of multicellularity in brown algae.</title>
        <authorList>
            <person name="Cock J.M."/>
            <person name="Sterck L."/>
            <person name="Rouze P."/>
            <person name="Scornet D."/>
            <person name="Allen A.E."/>
            <person name="Amoutzias G."/>
            <person name="Anthouard V."/>
            <person name="Artiguenave F."/>
            <person name="Aury J.M."/>
            <person name="Badger J.H."/>
            <person name="Beszteri B."/>
            <person name="Billiau K."/>
            <person name="Bonnet E."/>
            <person name="Bothwell J.H."/>
            <person name="Bowler C."/>
            <person name="Boyen C."/>
            <person name="Brownlee C."/>
            <person name="Carrano C.J."/>
            <person name="Charrier B."/>
            <person name="Cho G.Y."/>
            <person name="Coelho S.M."/>
            <person name="Collen J."/>
            <person name="Corre E."/>
            <person name="Da Silva C."/>
            <person name="Delage L."/>
            <person name="Delaroque N."/>
            <person name="Dittami S.M."/>
            <person name="Doulbeau S."/>
            <person name="Elias M."/>
            <person name="Farnham G."/>
            <person name="Gachon C.M."/>
            <person name="Gschloessl B."/>
            <person name="Heesch S."/>
            <person name="Jabbari K."/>
            <person name="Jubin C."/>
            <person name="Kawai H."/>
            <person name="Kimura K."/>
            <person name="Kloareg B."/>
            <person name="Kupper F.C."/>
            <person name="Lang D."/>
            <person name="Le Bail A."/>
            <person name="Leblanc C."/>
            <person name="Lerouge P."/>
            <person name="Lohr M."/>
            <person name="Lopez P.J."/>
            <person name="Martens C."/>
            <person name="Maumus F."/>
            <person name="Michel G."/>
            <person name="Miranda-Saavedra D."/>
            <person name="Morales J."/>
            <person name="Moreau H."/>
            <person name="Motomura T."/>
            <person name="Nagasato C."/>
            <person name="Napoli C.A."/>
            <person name="Nelson D.R."/>
            <person name="Nyvall-Collen P."/>
            <person name="Peters A.F."/>
            <person name="Pommier C."/>
            <person name="Potin P."/>
            <person name="Poulain J."/>
            <person name="Quesneville H."/>
            <person name="Read B."/>
            <person name="Rensing S.A."/>
            <person name="Ritter A."/>
            <person name="Rousvoal S."/>
            <person name="Samanta M."/>
            <person name="Samson G."/>
            <person name="Schroeder D.C."/>
            <person name="Segurens B."/>
            <person name="Strittmatter M."/>
            <person name="Tonon T."/>
            <person name="Tregear J.W."/>
            <person name="Valentin K."/>
            <person name="von Dassow P."/>
            <person name="Yamagishi T."/>
            <person name="Van de Peer Y."/>
            <person name="Wincker P."/>
        </authorList>
    </citation>
    <scope>NUCLEOTIDE SEQUENCE [LARGE SCALE GENOMIC DNA]</scope>
    <source>
        <strain evidence="5">Ec32 / CCAP1310/4</strain>
    </source>
</reference>
<evidence type="ECO:0000313" key="5">
    <source>
        <dbReference type="Proteomes" id="UP000002630"/>
    </source>
</evidence>
<organism evidence="4 5">
    <name type="scientific">Ectocarpus siliculosus</name>
    <name type="common">Brown alga</name>
    <name type="synonym">Conferva siliculosa</name>
    <dbReference type="NCBI Taxonomy" id="2880"/>
    <lineage>
        <taxon>Eukaryota</taxon>
        <taxon>Sar</taxon>
        <taxon>Stramenopiles</taxon>
        <taxon>Ochrophyta</taxon>
        <taxon>PX clade</taxon>
        <taxon>Phaeophyceae</taxon>
        <taxon>Ectocarpales</taxon>
        <taxon>Ectocarpaceae</taxon>
        <taxon>Ectocarpus</taxon>
    </lineage>
</organism>
<dbReference type="eggNOG" id="KOG2237">
    <property type="taxonomic scope" value="Eukaryota"/>
</dbReference>
<proteinExistence type="inferred from homology"/>
<keyword evidence="5" id="KW-1185">Reference proteome</keyword>
<feature type="domain" description="Peptidase S9A N-terminal" evidence="3">
    <location>
        <begin position="2"/>
        <end position="98"/>
    </location>
</feature>
<accession>D7FTR5</accession>
<dbReference type="Proteomes" id="UP000002630">
    <property type="component" value="Linkage Group LG17"/>
</dbReference>
<dbReference type="EMBL" id="FN649742">
    <property type="protein sequence ID" value="CBJ31442.1"/>
    <property type="molecule type" value="Genomic_DNA"/>
</dbReference>
<comment type="similarity">
    <text evidence="1">Belongs to the peptidase S9A family.</text>
</comment>
<dbReference type="EMBL" id="FN648438">
    <property type="protein sequence ID" value="CBJ31442.1"/>
    <property type="molecule type" value="Genomic_DNA"/>
</dbReference>
<feature type="compositionally biased region" description="Low complexity" evidence="2">
    <location>
        <begin position="513"/>
        <end position="527"/>
    </location>
</feature>
<dbReference type="OrthoDB" id="248387at2759"/>
<feature type="domain" description="Peptidase S9A N-terminal" evidence="3">
    <location>
        <begin position="296"/>
        <end position="456"/>
    </location>
</feature>